<evidence type="ECO:0000313" key="1">
    <source>
        <dbReference type="EMBL" id="VYT33297.1"/>
    </source>
</evidence>
<accession>A0A6N2VUC6</accession>
<name>A0A6N2VUC6_9FIRM</name>
<protein>
    <submittedName>
        <fullName evidence="1">Uncharacterized protein</fullName>
    </submittedName>
</protein>
<organism evidence="1">
    <name type="scientific">[Clostridium] nexile</name>
    <dbReference type="NCBI Taxonomy" id="29361"/>
    <lineage>
        <taxon>Bacteria</taxon>
        <taxon>Bacillati</taxon>
        <taxon>Bacillota</taxon>
        <taxon>Clostridia</taxon>
        <taxon>Lachnospirales</taxon>
        <taxon>Lachnospiraceae</taxon>
        <taxon>Tyzzerella</taxon>
    </lineage>
</organism>
<gene>
    <name evidence="1" type="ORF">CNLFYP112_00561</name>
</gene>
<dbReference type="AlphaFoldDB" id="A0A6N2VUC6"/>
<proteinExistence type="predicted"/>
<dbReference type="EMBL" id="CACRTG010000034">
    <property type="protein sequence ID" value="VYT33297.1"/>
    <property type="molecule type" value="Genomic_DNA"/>
</dbReference>
<reference evidence="1" key="1">
    <citation type="submission" date="2019-11" db="EMBL/GenBank/DDBJ databases">
        <authorList>
            <person name="Feng L."/>
        </authorList>
    </citation>
    <scope>NUCLEOTIDE SEQUENCE</scope>
    <source>
        <strain evidence="1">CnexileLFYP112</strain>
    </source>
</reference>
<sequence length="75" mass="9019">MNIEEVYGKLACIKKENERYVSYIYNCQNGYEKIYMTSQKKRIIISHLKKNNLIPIPKKVFEEEGKRLQSYLNRS</sequence>